<evidence type="ECO:0000256" key="6">
    <source>
        <dbReference type="RuleBase" id="RU003811"/>
    </source>
</evidence>
<comment type="caution">
    <text evidence="8">The sequence shown here is derived from an EMBL/GenBank/DDBJ whole genome shotgun (WGS) entry which is preliminary data.</text>
</comment>
<dbReference type="GO" id="GO:0009435">
    <property type="term" value="P:NAD+ biosynthetic process"/>
    <property type="evidence" value="ECO:0007669"/>
    <property type="project" value="UniProtKB-UniRule"/>
</dbReference>
<keyword evidence="4 5" id="KW-0520">NAD</keyword>
<dbReference type="EC" id="6.3.5.1" evidence="5"/>
<accession>A0A9D1FXR4</accession>
<dbReference type="SUPFAM" id="SSF52402">
    <property type="entry name" value="Adenine nucleotide alpha hydrolases-like"/>
    <property type="match status" value="1"/>
</dbReference>
<dbReference type="CDD" id="cd00553">
    <property type="entry name" value="NAD_synthase"/>
    <property type="match status" value="1"/>
</dbReference>
<sequence>MKIEIAQIKLKTGDFNFNYENIIKYIEKSDAGLIIFPRSDIEALGGKDLVYNEACLQKEVEMFEKIAGKNYPKTILIGDVLIKDEMAEEVEFFEFDGRKVYVSDSFIEDVDCDLYVLSHNKYFAMNTYDAFVESIDAKTDFIFISSIGMADENIFAGGSFAKNKNNELVLQLPVCEEVSAVVDFEKPAEFHPENTEESVYKVTTFALREYCENTGFKKVILGLSGGIDSALTAALAAEALGRENVLGVLMPSMFSSEGSVTDSIALAQNLGIKTIKHAITPLFDNFMEKVAHERLHDLAEENLQARLRALILMFFSNRDNYLLLSTGNKSEASMGYGTLYGDLAGGYNLICDLTKTNVYKLANYINRNGEIIPQEIIDKAPSAELRPNQKDQDSLPEYAVLDDIIEMYVEKLCPLEEIYEKYDRALVDETVKKIHRAQFKRKQCCLGVRLTERSFTNGVSYPIVQRYL</sequence>
<reference evidence="8" key="1">
    <citation type="submission" date="2020-10" db="EMBL/GenBank/DDBJ databases">
        <authorList>
            <person name="Gilroy R."/>
        </authorList>
    </citation>
    <scope>NUCLEOTIDE SEQUENCE</scope>
    <source>
        <strain evidence="8">CHK152-2994</strain>
    </source>
</reference>
<name>A0A9D1FXR4_9BACT</name>
<comment type="similarity">
    <text evidence="6">Belongs to the NAD synthetase family.</text>
</comment>
<comment type="pathway">
    <text evidence="5">Cofactor biosynthesis; NAD(+) biosynthesis; NAD(+) from deamido-NAD(+) (L-Gln route): step 1/1.</text>
</comment>
<evidence type="ECO:0000313" key="8">
    <source>
        <dbReference type="EMBL" id="HIS83381.1"/>
    </source>
</evidence>
<dbReference type="InterPro" id="IPR003694">
    <property type="entry name" value="NAD_synthase"/>
</dbReference>
<dbReference type="FunFam" id="3.40.50.620:FF:000106">
    <property type="entry name" value="Glutamine-dependent NAD(+) synthetase"/>
    <property type="match status" value="1"/>
</dbReference>
<dbReference type="InterPro" id="IPR022310">
    <property type="entry name" value="NAD/GMP_synthase"/>
</dbReference>
<dbReference type="NCBIfam" id="TIGR00552">
    <property type="entry name" value="nadE"/>
    <property type="match status" value="1"/>
</dbReference>
<protein>
    <recommendedName>
        <fullName evidence="5">Glutamine-dependent NAD(+) synthetase</fullName>
        <ecNumber evidence="5">6.3.5.1</ecNumber>
    </recommendedName>
    <alternativeName>
        <fullName evidence="5">NAD(+) synthase [glutamine-hydrolyzing]</fullName>
    </alternativeName>
</protein>
<dbReference type="PANTHER" id="PTHR23090">
    <property type="entry name" value="NH 3 /GLUTAMINE-DEPENDENT NAD + SYNTHETASE"/>
    <property type="match status" value="1"/>
</dbReference>
<dbReference type="EMBL" id="DVJO01000158">
    <property type="protein sequence ID" value="HIS83381.1"/>
    <property type="molecule type" value="Genomic_DNA"/>
</dbReference>
<dbReference type="GO" id="GO:0004359">
    <property type="term" value="F:glutaminase activity"/>
    <property type="evidence" value="ECO:0007669"/>
    <property type="project" value="InterPro"/>
</dbReference>
<comment type="similarity">
    <text evidence="5">In the C-terminal section; belongs to the NAD synthetase family.</text>
</comment>
<dbReference type="Gene3D" id="3.40.50.620">
    <property type="entry name" value="HUPs"/>
    <property type="match status" value="1"/>
</dbReference>
<evidence type="ECO:0000256" key="4">
    <source>
        <dbReference type="ARBA" id="ARBA00023027"/>
    </source>
</evidence>
<dbReference type="GO" id="GO:0005737">
    <property type="term" value="C:cytoplasm"/>
    <property type="evidence" value="ECO:0007669"/>
    <property type="project" value="InterPro"/>
</dbReference>
<evidence type="ECO:0000256" key="2">
    <source>
        <dbReference type="ARBA" id="ARBA00022741"/>
    </source>
</evidence>
<evidence type="ECO:0000256" key="1">
    <source>
        <dbReference type="ARBA" id="ARBA00022598"/>
    </source>
</evidence>
<reference evidence="8" key="2">
    <citation type="journal article" date="2021" name="PeerJ">
        <title>Extensive microbial diversity within the chicken gut microbiome revealed by metagenomics and culture.</title>
        <authorList>
            <person name="Gilroy R."/>
            <person name="Ravi A."/>
            <person name="Getino M."/>
            <person name="Pursley I."/>
            <person name="Horton D.L."/>
            <person name="Alikhan N.F."/>
            <person name="Baker D."/>
            <person name="Gharbi K."/>
            <person name="Hall N."/>
            <person name="Watson M."/>
            <person name="Adriaenssens E.M."/>
            <person name="Foster-Nyarko E."/>
            <person name="Jarju S."/>
            <person name="Secka A."/>
            <person name="Antonio M."/>
            <person name="Oren A."/>
            <person name="Chaudhuri R.R."/>
            <person name="La Ragione R."/>
            <person name="Hildebrand F."/>
            <person name="Pallen M.J."/>
        </authorList>
    </citation>
    <scope>NUCLEOTIDE SEQUENCE</scope>
    <source>
        <strain evidence="8">CHK152-2994</strain>
    </source>
</reference>
<evidence type="ECO:0000256" key="5">
    <source>
        <dbReference type="PIRNR" id="PIRNR006630"/>
    </source>
</evidence>
<organism evidence="8 9">
    <name type="scientific">Candidatus Scatenecus faecavium</name>
    <dbReference type="NCBI Taxonomy" id="2840915"/>
    <lineage>
        <taxon>Bacteria</taxon>
        <taxon>Candidatus Scatenecus</taxon>
    </lineage>
</organism>
<evidence type="ECO:0000256" key="3">
    <source>
        <dbReference type="ARBA" id="ARBA00022840"/>
    </source>
</evidence>
<dbReference type="GO" id="GO:0003952">
    <property type="term" value="F:NAD+ synthase (glutamine-hydrolyzing) activity"/>
    <property type="evidence" value="ECO:0007669"/>
    <property type="project" value="UniProtKB-UniRule"/>
</dbReference>
<dbReference type="PIRSF" id="PIRSF006630">
    <property type="entry name" value="NADS_GAT"/>
    <property type="match status" value="1"/>
</dbReference>
<dbReference type="InterPro" id="IPR014729">
    <property type="entry name" value="Rossmann-like_a/b/a_fold"/>
</dbReference>
<comment type="catalytic activity">
    <reaction evidence="5">
        <text>deamido-NAD(+) + L-glutamine + ATP + H2O = L-glutamate + AMP + diphosphate + NAD(+) + H(+)</text>
        <dbReference type="Rhea" id="RHEA:24384"/>
        <dbReference type="ChEBI" id="CHEBI:15377"/>
        <dbReference type="ChEBI" id="CHEBI:15378"/>
        <dbReference type="ChEBI" id="CHEBI:29985"/>
        <dbReference type="ChEBI" id="CHEBI:30616"/>
        <dbReference type="ChEBI" id="CHEBI:33019"/>
        <dbReference type="ChEBI" id="CHEBI:57540"/>
        <dbReference type="ChEBI" id="CHEBI:58359"/>
        <dbReference type="ChEBI" id="CHEBI:58437"/>
        <dbReference type="ChEBI" id="CHEBI:456215"/>
        <dbReference type="EC" id="6.3.5.1"/>
    </reaction>
</comment>
<keyword evidence="2 5" id="KW-0547">Nucleotide-binding</keyword>
<feature type="domain" description="NAD/GMP synthase" evidence="7">
    <location>
        <begin position="204"/>
        <end position="443"/>
    </location>
</feature>
<keyword evidence="1 5" id="KW-0436">Ligase</keyword>
<dbReference type="GO" id="GO:0005524">
    <property type="term" value="F:ATP binding"/>
    <property type="evidence" value="ECO:0007669"/>
    <property type="project" value="UniProtKB-UniRule"/>
</dbReference>
<gene>
    <name evidence="8" type="primary">nadE</name>
    <name evidence="8" type="ORF">IAD41_07235</name>
</gene>
<dbReference type="Proteomes" id="UP000824139">
    <property type="component" value="Unassembled WGS sequence"/>
</dbReference>
<dbReference type="AlphaFoldDB" id="A0A9D1FXR4"/>
<keyword evidence="3 5" id="KW-0067">ATP-binding</keyword>
<dbReference type="PANTHER" id="PTHR23090:SF9">
    <property type="entry name" value="GLUTAMINE-DEPENDENT NAD(+) SYNTHETASE"/>
    <property type="match status" value="1"/>
</dbReference>
<dbReference type="InterPro" id="IPR014445">
    <property type="entry name" value="Gln-dep_NAD_synthase"/>
</dbReference>
<evidence type="ECO:0000313" key="9">
    <source>
        <dbReference type="Proteomes" id="UP000824139"/>
    </source>
</evidence>
<dbReference type="Pfam" id="PF02540">
    <property type="entry name" value="NAD_synthase"/>
    <property type="match status" value="1"/>
</dbReference>
<proteinExistence type="inferred from homology"/>
<evidence type="ECO:0000259" key="7">
    <source>
        <dbReference type="Pfam" id="PF02540"/>
    </source>
</evidence>